<evidence type="ECO:0000256" key="8">
    <source>
        <dbReference type="RuleBase" id="RU361173"/>
    </source>
</evidence>
<evidence type="ECO:0000256" key="5">
    <source>
        <dbReference type="ARBA" id="ARBA00023239"/>
    </source>
</evidence>
<reference evidence="11 12" key="1">
    <citation type="journal article" date="2020" name="Microbiol. Resour. Announc.">
        <title>Draft Genome Sequence of a Cladosporium Species Isolated from the Mesophotic Ascidian Didemnum maculosum.</title>
        <authorList>
            <person name="Gioti A."/>
            <person name="Siaperas R."/>
            <person name="Nikolaivits E."/>
            <person name="Le Goff G."/>
            <person name="Ouazzani J."/>
            <person name="Kotoulas G."/>
            <person name="Topakas E."/>
        </authorList>
    </citation>
    <scope>NUCLEOTIDE SEQUENCE [LARGE SCALE GENOMIC DNA]</scope>
    <source>
        <strain evidence="11 12">TM138-S3</strain>
    </source>
</reference>
<sequence>MKCSTTAAALAAFIASAAAQSVSGAAEGFAKGVTGGGSAAVVTPSTNEELVSYLGDSSPRVILLSKTFDFTGSTTSGSGCAPWGTGSGCQTAINKDDWCGNYQSSAPATSVTYDEAGLDPIVVGSDKTIIGSGSEGVIKGKGLYLTNGASNVIIQNIHITELNPQYVWGGDAITLAGTDLIWIDHVKTSMIGRQHIVLGEAASGRVTISNSEIDGTTDWSATCDNHHYWALYFTGSQDTITFKGNYIHGTSGRAPKVAGNTLLHAVNNYWEDNSGHAFEISSGAQILAEGNAFSSVKAPIEDASAGGSILTINDASAASTCQQSLGRACEVNTLSSSGDFTGTSDTSFMSNFAGKDVATAEAASAQSIKSGAGVGKI</sequence>
<feature type="signal peptide" evidence="9">
    <location>
        <begin position="1"/>
        <end position="19"/>
    </location>
</feature>
<dbReference type="AlphaFoldDB" id="A0AB34KS34"/>
<dbReference type="InterPro" id="IPR045032">
    <property type="entry name" value="PEL"/>
</dbReference>
<evidence type="ECO:0000256" key="7">
    <source>
        <dbReference type="ARBA" id="ARBA00039082"/>
    </source>
</evidence>
<evidence type="ECO:0000313" key="12">
    <source>
        <dbReference type="Proteomes" id="UP000803884"/>
    </source>
</evidence>
<gene>
    <name evidence="11" type="ORF">WHR41_03465</name>
</gene>
<dbReference type="InterPro" id="IPR002022">
    <property type="entry name" value="Pec_lyase"/>
</dbReference>
<comment type="caution">
    <text evidence="11">The sequence shown here is derived from an EMBL/GenBank/DDBJ whole genome shotgun (WGS) entry which is preliminary data.</text>
</comment>
<keyword evidence="8" id="KW-0624">Polysaccharide degradation</keyword>
<evidence type="ECO:0000256" key="9">
    <source>
        <dbReference type="SAM" id="SignalP"/>
    </source>
</evidence>
<feature type="domain" description="Pectate lyase" evidence="10">
    <location>
        <begin position="92"/>
        <end position="299"/>
    </location>
</feature>
<dbReference type="SMART" id="SM00656">
    <property type="entry name" value="Amb_all"/>
    <property type="match status" value="1"/>
</dbReference>
<evidence type="ECO:0000259" key="10">
    <source>
        <dbReference type="SMART" id="SM00656"/>
    </source>
</evidence>
<accession>A0AB34KS34</accession>
<dbReference type="Proteomes" id="UP000803884">
    <property type="component" value="Unassembled WGS sequence"/>
</dbReference>
<dbReference type="FunFam" id="2.160.20.10:FF:000003">
    <property type="entry name" value="Pectin lyase F"/>
    <property type="match status" value="1"/>
</dbReference>
<evidence type="ECO:0000256" key="6">
    <source>
        <dbReference type="ARBA" id="ARBA00036818"/>
    </source>
</evidence>
<organism evidence="11 12">
    <name type="scientific">Cladosporium halotolerans</name>
    <dbReference type="NCBI Taxonomy" id="1052096"/>
    <lineage>
        <taxon>Eukaryota</taxon>
        <taxon>Fungi</taxon>
        <taxon>Dikarya</taxon>
        <taxon>Ascomycota</taxon>
        <taxon>Pezizomycotina</taxon>
        <taxon>Dothideomycetes</taxon>
        <taxon>Dothideomycetidae</taxon>
        <taxon>Cladosporiales</taxon>
        <taxon>Cladosporiaceae</taxon>
        <taxon>Cladosporium</taxon>
    </lineage>
</organism>
<keyword evidence="3 8" id="KW-0964">Secreted</keyword>
<name>A0AB34KS34_9PEZI</name>
<dbReference type="SUPFAM" id="SSF51126">
    <property type="entry name" value="Pectin lyase-like"/>
    <property type="match status" value="1"/>
</dbReference>
<keyword evidence="8" id="KW-0119">Carbohydrate metabolism</keyword>
<evidence type="ECO:0000313" key="11">
    <source>
        <dbReference type="EMBL" id="KAL1587670.1"/>
    </source>
</evidence>
<keyword evidence="12" id="KW-1185">Reference proteome</keyword>
<dbReference type="PANTHER" id="PTHR31683">
    <property type="entry name" value="PECTATE LYASE 18-RELATED"/>
    <property type="match status" value="1"/>
</dbReference>
<evidence type="ECO:0000256" key="3">
    <source>
        <dbReference type="ARBA" id="ARBA00022525"/>
    </source>
</evidence>
<dbReference type="GO" id="GO:0005576">
    <property type="term" value="C:extracellular region"/>
    <property type="evidence" value="ECO:0007669"/>
    <property type="project" value="UniProtKB-SubCell"/>
</dbReference>
<dbReference type="PANTHER" id="PTHR31683:SF16">
    <property type="entry name" value="PECTIN LYASE A-RELATED"/>
    <property type="match status" value="1"/>
</dbReference>
<dbReference type="EMBL" id="JAAQHG020000009">
    <property type="protein sequence ID" value="KAL1587670.1"/>
    <property type="molecule type" value="Genomic_DNA"/>
</dbReference>
<comment type="similarity">
    <text evidence="2 8">Belongs to the polysaccharide lyase 1 family.</text>
</comment>
<keyword evidence="4 9" id="KW-0732">Signal</keyword>
<dbReference type="InterPro" id="IPR012334">
    <property type="entry name" value="Pectin_lyas_fold"/>
</dbReference>
<dbReference type="Pfam" id="PF00544">
    <property type="entry name" value="Pectate_lyase_4"/>
    <property type="match status" value="1"/>
</dbReference>
<comment type="subcellular location">
    <subcellularLocation>
        <location evidence="1 8">Secreted</location>
    </subcellularLocation>
</comment>
<dbReference type="GO" id="GO:0030570">
    <property type="term" value="F:pectate lyase activity"/>
    <property type="evidence" value="ECO:0007669"/>
    <property type="project" value="InterPro"/>
</dbReference>
<evidence type="ECO:0000256" key="1">
    <source>
        <dbReference type="ARBA" id="ARBA00004613"/>
    </source>
</evidence>
<evidence type="ECO:0000256" key="4">
    <source>
        <dbReference type="ARBA" id="ARBA00022729"/>
    </source>
</evidence>
<protein>
    <recommendedName>
        <fullName evidence="7">pectin lyase</fullName>
        <ecNumber evidence="7">4.2.2.10</ecNumber>
    </recommendedName>
</protein>
<proteinExistence type="inferred from homology"/>
<feature type="chain" id="PRO_5044266358" description="pectin lyase" evidence="9">
    <location>
        <begin position="20"/>
        <end position="377"/>
    </location>
</feature>
<dbReference type="GeneID" id="96004909"/>
<dbReference type="GO" id="GO:0047490">
    <property type="term" value="F:pectin lyase activity"/>
    <property type="evidence" value="ECO:0007669"/>
    <property type="project" value="UniProtKB-EC"/>
</dbReference>
<dbReference type="EC" id="4.2.2.10" evidence="7"/>
<dbReference type="InterPro" id="IPR011050">
    <property type="entry name" value="Pectin_lyase_fold/virulence"/>
</dbReference>
<dbReference type="RefSeq" id="XP_069230775.1">
    <property type="nucleotide sequence ID" value="XM_069372071.1"/>
</dbReference>
<dbReference type="Gene3D" id="2.160.20.10">
    <property type="entry name" value="Single-stranded right-handed beta-helix, Pectin lyase-like"/>
    <property type="match status" value="1"/>
</dbReference>
<dbReference type="GO" id="GO:0000272">
    <property type="term" value="P:polysaccharide catabolic process"/>
    <property type="evidence" value="ECO:0007669"/>
    <property type="project" value="UniProtKB-KW"/>
</dbReference>
<keyword evidence="5 8" id="KW-0456">Lyase</keyword>
<evidence type="ECO:0000256" key="2">
    <source>
        <dbReference type="ARBA" id="ARBA00010980"/>
    </source>
</evidence>
<comment type="catalytic activity">
    <reaction evidence="6">
        <text>Eliminative cleavage of (1-&gt;4)-alpha-D-galacturonan methyl ester to give oligosaccharides with 4-deoxy-6-O-methyl-alpha-D-galact-4-enuronosyl groups at their non-reducing ends.</text>
        <dbReference type="EC" id="4.2.2.10"/>
    </reaction>
</comment>